<dbReference type="AlphaFoldDB" id="A0AAD5P3W0"/>
<reference evidence="1" key="1">
    <citation type="journal article" date="2022" name="Plant J.">
        <title>Strategies of tolerance reflected in two North American maple genomes.</title>
        <authorList>
            <person name="McEvoy S.L."/>
            <person name="Sezen U.U."/>
            <person name="Trouern-Trend A."/>
            <person name="McMahon S.M."/>
            <person name="Schaberg P.G."/>
            <person name="Yang J."/>
            <person name="Wegrzyn J.L."/>
            <person name="Swenson N.G."/>
        </authorList>
    </citation>
    <scope>NUCLEOTIDE SEQUENCE</scope>
    <source>
        <strain evidence="1">91603</strain>
    </source>
</reference>
<proteinExistence type="predicted"/>
<comment type="caution">
    <text evidence="1">The sequence shown here is derived from an EMBL/GenBank/DDBJ whole genome shotgun (WGS) entry which is preliminary data.</text>
</comment>
<reference evidence="1" key="2">
    <citation type="submission" date="2023-02" db="EMBL/GenBank/DDBJ databases">
        <authorList>
            <person name="Swenson N.G."/>
            <person name="Wegrzyn J.L."/>
            <person name="Mcevoy S.L."/>
        </authorList>
    </citation>
    <scope>NUCLEOTIDE SEQUENCE</scope>
    <source>
        <strain evidence="1">91603</strain>
        <tissue evidence="1">Leaf</tissue>
    </source>
</reference>
<accession>A0AAD5P3W0</accession>
<sequence>MEANGGKQGVPIFREGVTRKGREVGIGCLLESANQRHRSFVEVVKGKLLMNHEKLINKSEVNNSEVEDSSKFLNLLPDEEVSDPQYKSKVDLGSEGLFCREEKELAIAKYKGQLISKKTNIKQMKANGRGVNSLVEKTVFNGSTHIKGLVFGLSRKAILKELFRLGRQV</sequence>
<name>A0AAD5P3W0_ACENE</name>
<keyword evidence="2" id="KW-1185">Reference proteome</keyword>
<dbReference type="EMBL" id="JAJSOW010000003">
    <property type="protein sequence ID" value="KAI9196241.1"/>
    <property type="molecule type" value="Genomic_DNA"/>
</dbReference>
<organism evidence="1 2">
    <name type="scientific">Acer negundo</name>
    <name type="common">Box elder</name>
    <dbReference type="NCBI Taxonomy" id="4023"/>
    <lineage>
        <taxon>Eukaryota</taxon>
        <taxon>Viridiplantae</taxon>
        <taxon>Streptophyta</taxon>
        <taxon>Embryophyta</taxon>
        <taxon>Tracheophyta</taxon>
        <taxon>Spermatophyta</taxon>
        <taxon>Magnoliopsida</taxon>
        <taxon>eudicotyledons</taxon>
        <taxon>Gunneridae</taxon>
        <taxon>Pentapetalae</taxon>
        <taxon>rosids</taxon>
        <taxon>malvids</taxon>
        <taxon>Sapindales</taxon>
        <taxon>Sapindaceae</taxon>
        <taxon>Hippocastanoideae</taxon>
        <taxon>Acereae</taxon>
        <taxon>Acer</taxon>
    </lineage>
</organism>
<protein>
    <submittedName>
        <fullName evidence="1">Uncharacterized protein</fullName>
    </submittedName>
</protein>
<dbReference type="Proteomes" id="UP001064489">
    <property type="component" value="Chromosome 1"/>
</dbReference>
<evidence type="ECO:0000313" key="1">
    <source>
        <dbReference type="EMBL" id="KAI9196241.1"/>
    </source>
</evidence>
<evidence type="ECO:0000313" key="2">
    <source>
        <dbReference type="Proteomes" id="UP001064489"/>
    </source>
</evidence>
<gene>
    <name evidence="1" type="ORF">LWI28_022195</name>
</gene>